<keyword evidence="3 9" id="KW-0645">Protease</keyword>
<dbReference type="Proteomes" id="UP001237448">
    <property type="component" value="Unassembled WGS sequence"/>
</dbReference>
<keyword evidence="7 9" id="KW-0067">ATP-binding</keyword>
<dbReference type="InterPro" id="IPR003959">
    <property type="entry name" value="ATPase_AAA_core"/>
</dbReference>
<reference evidence="15 16" key="1">
    <citation type="submission" date="2023-07" db="EMBL/GenBank/DDBJ databases">
        <title>Genomic Encyclopedia of Type Strains, Phase IV (KMG-IV): sequencing the most valuable type-strain genomes for metagenomic binning, comparative biology and taxonomic classification.</title>
        <authorList>
            <person name="Goeker M."/>
        </authorList>
    </citation>
    <scope>NUCLEOTIDE SEQUENCE [LARGE SCALE GENOMIC DNA]</scope>
    <source>
        <strain evidence="15 16">DSM 5896</strain>
    </source>
</reference>
<dbReference type="InterPro" id="IPR003111">
    <property type="entry name" value="Lon_prtase_N"/>
</dbReference>
<evidence type="ECO:0000256" key="4">
    <source>
        <dbReference type="ARBA" id="ARBA00022741"/>
    </source>
</evidence>
<dbReference type="PROSITE" id="PS51787">
    <property type="entry name" value="LON_N"/>
    <property type="match status" value="1"/>
</dbReference>
<evidence type="ECO:0000256" key="10">
    <source>
        <dbReference type="PIRNR" id="PIRNR001174"/>
    </source>
</evidence>
<dbReference type="SUPFAM" id="SSF54211">
    <property type="entry name" value="Ribosomal protein S5 domain 2-like"/>
    <property type="match status" value="1"/>
</dbReference>
<dbReference type="InterPro" id="IPR027543">
    <property type="entry name" value="Lon_bac"/>
</dbReference>
<dbReference type="EMBL" id="JAUSVK010000001">
    <property type="protein sequence ID" value="MDQ0393110.1"/>
    <property type="molecule type" value="Genomic_DNA"/>
</dbReference>
<dbReference type="Gene3D" id="3.30.230.10">
    <property type="match status" value="1"/>
</dbReference>
<name>A0ABU0FES5_9HYPH</name>
<gene>
    <name evidence="9" type="primary">lon</name>
    <name evidence="15" type="ORF">J3R73_002902</name>
</gene>
<dbReference type="HAMAP" id="MF_01973">
    <property type="entry name" value="lon_bact"/>
    <property type="match status" value="1"/>
</dbReference>
<evidence type="ECO:0000259" key="13">
    <source>
        <dbReference type="PROSITE" id="PS51786"/>
    </source>
</evidence>
<evidence type="ECO:0000256" key="7">
    <source>
        <dbReference type="ARBA" id="ARBA00022840"/>
    </source>
</evidence>
<dbReference type="SMART" id="SM00464">
    <property type="entry name" value="LON"/>
    <property type="match status" value="1"/>
</dbReference>
<dbReference type="SUPFAM" id="SSF52540">
    <property type="entry name" value="P-loop containing nucleoside triphosphate hydrolases"/>
    <property type="match status" value="1"/>
</dbReference>
<evidence type="ECO:0000256" key="12">
    <source>
        <dbReference type="RuleBase" id="RU000591"/>
    </source>
</evidence>
<dbReference type="InterPro" id="IPR003593">
    <property type="entry name" value="AAA+_ATPase"/>
</dbReference>
<evidence type="ECO:0000256" key="3">
    <source>
        <dbReference type="ARBA" id="ARBA00022670"/>
    </source>
</evidence>
<dbReference type="Pfam" id="PF02190">
    <property type="entry name" value="LON_substr_bdg"/>
    <property type="match status" value="1"/>
</dbReference>
<keyword evidence="8 9" id="KW-0346">Stress response</keyword>
<dbReference type="Pfam" id="PF05362">
    <property type="entry name" value="Lon_C"/>
    <property type="match status" value="1"/>
</dbReference>
<dbReference type="InterPro" id="IPR020568">
    <property type="entry name" value="Ribosomal_Su5_D2-typ_SF"/>
</dbReference>
<feature type="domain" description="Lon proteolytic" evidence="13">
    <location>
        <begin position="597"/>
        <end position="778"/>
    </location>
</feature>
<dbReference type="InterPro" id="IPR054594">
    <property type="entry name" value="Lon_lid"/>
</dbReference>
<organism evidence="15 16">
    <name type="scientific">Labrys monachus</name>
    <dbReference type="NCBI Taxonomy" id="217067"/>
    <lineage>
        <taxon>Bacteria</taxon>
        <taxon>Pseudomonadati</taxon>
        <taxon>Pseudomonadota</taxon>
        <taxon>Alphaproteobacteria</taxon>
        <taxon>Hyphomicrobiales</taxon>
        <taxon>Xanthobacteraceae</taxon>
        <taxon>Labrys</taxon>
    </lineage>
</organism>
<dbReference type="InterPro" id="IPR004815">
    <property type="entry name" value="Lon_bac/euk-typ"/>
</dbReference>
<feature type="active site" evidence="9 11">
    <location>
        <position position="727"/>
    </location>
</feature>
<dbReference type="Gene3D" id="1.20.58.1480">
    <property type="match status" value="1"/>
</dbReference>
<dbReference type="InterPro" id="IPR015947">
    <property type="entry name" value="PUA-like_sf"/>
</dbReference>
<evidence type="ECO:0000259" key="14">
    <source>
        <dbReference type="PROSITE" id="PS51787"/>
    </source>
</evidence>
<evidence type="ECO:0000256" key="6">
    <source>
        <dbReference type="ARBA" id="ARBA00022825"/>
    </source>
</evidence>
<dbReference type="GO" id="GO:0006508">
    <property type="term" value="P:proteolysis"/>
    <property type="evidence" value="ECO:0007669"/>
    <property type="project" value="UniProtKB-KW"/>
</dbReference>
<dbReference type="InterPro" id="IPR014721">
    <property type="entry name" value="Ribsml_uS5_D2-typ_fold_subgr"/>
</dbReference>
<evidence type="ECO:0000313" key="16">
    <source>
        <dbReference type="Proteomes" id="UP001237448"/>
    </source>
</evidence>
<dbReference type="SUPFAM" id="SSF88697">
    <property type="entry name" value="PUA domain-like"/>
    <property type="match status" value="1"/>
</dbReference>
<keyword evidence="2 9" id="KW-0963">Cytoplasm</keyword>
<accession>A0ABU0FES5</accession>
<comment type="induction">
    <text evidence="9">By heat shock.</text>
</comment>
<dbReference type="Pfam" id="PF00004">
    <property type="entry name" value="AAA"/>
    <property type="match status" value="1"/>
</dbReference>
<feature type="domain" description="Lon N-terminal" evidence="14">
    <location>
        <begin position="18"/>
        <end position="211"/>
    </location>
</feature>
<protein>
    <recommendedName>
        <fullName evidence="9 10">Lon protease</fullName>
        <ecNumber evidence="9 10">3.4.21.53</ecNumber>
    </recommendedName>
    <alternativeName>
        <fullName evidence="9">ATP-dependent protease La</fullName>
    </alternativeName>
</protein>
<dbReference type="PANTHER" id="PTHR10046">
    <property type="entry name" value="ATP DEPENDENT LON PROTEASE FAMILY MEMBER"/>
    <property type="match status" value="1"/>
</dbReference>
<comment type="similarity">
    <text evidence="9 10 11 12">Belongs to the peptidase S16 family.</text>
</comment>
<evidence type="ECO:0000256" key="9">
    <source>
        <dbReference type="HAMAP-Rule" id="MF_01973"/>
    </source>
</evidence>
<evidence type="ECO:0000313" key="15">
    <source>
        <dbReference type="EMBL" id="MDQ0393110.1"/>
    </source>
</evidence>
<dbReference type="PRINTS" id="PR00830">
    <property type="entry name" value="ENDOLAPTASE"/>
</dbReference>
<dbReference type="Gene3D" id="2.30.130.40">
    <property type="entry name" value="LON domain-like"/>
    <property type="match status" value="1"/>
</dbReference>
<feature type="active site" evidence="9 11">
    <location>
        <position position="684"/>
    </location>
</feature>
<evidence type="ECO:0000256" key="8">
    <source>
        <dbReference type="ARBA" id="ARBA00023016"/>
    </source>
</evidence>
<dbReference type="InterPro" id="IPR046336">
    <property type="entry name" value="Lon_prtase_N_sf"/>
</dbReference>
<dbReference type="EC" id="3.4.21.53" evidence="9 10"/>
<dbReference type="InterPro" id="IPR008268">
    <property type="entry name" value="Peptidase_S16_AS"/>
</dbReference>
<comment type="subunit">
    <text evidence="9 10">Homohexamer. Organized in a ring with a central cavity.</text>
</comment>
<keyword evidence="5 9" id="KW-0378">Hydrolase</keyword>
<dbReference type="InterPro" id="IPR027417">
    <property type="entry name" value="P-loop_NTPase"/>
</dbReference>
<dbReference type="GO" id="GO:0004252">
    <property type="term" value="F:serine-type endopeptidase activity"/>
    <property type="evidence" value="ECO:0007669"/>
    <property type="project" value="UniProtKB-EC"/>
</dbReference>
<comment type="catalytic activity">
    <reaction evidence="9 10 11">
        <text>Hydrolysis of proteins in presence of ATP.</text>
        <dbReference type="EC" id="3.4.21.53"/>
    </reaction>
</comment>
<dbReference type="Gene3D" id="1.10.8.60">
    <property type="match status" value="1"/>
</dbReference>
<evidence type="ECO:0000256" key="5">
    <source>
        <dbReference type="ARBA" id="ARBA00022801"/>
    </source>
</evidence>
<evidence type="ECO:0000256" key="1">
    <source>
        <dbReference type="ARBA" id="ARBA00004496"/>
    </source>
</evidence>
<proteinExistence type="evidence at transcript level"/>
<dbReference type="PROSITE" id="PS01046">
    <property type="entry name" value="LON_SER"/>
    <property type="match status" value="1"/>
</dbReference>
<dbReference type="RefSeq" id="WP_307427928.1">
    <property type="nucleotide sequence ID" value="NZ_JAUSVK010000001.1"/>
</dbReference>
<dbReference type="InterPro" id="IPR008269">
    <property type="entry name" value="Lon_proteolytic"/>
</dbReference>
<dbReference type="Gene3D" id="1.20.5.5270">
    <property type="match status" value="1"/>
</dbReference>
<evidence type="ECO:0000256" key="11">
    <source>
        <dbReference type="PROSITE-ProRule" id="PRU01122"/>
    </source>
</evidence>
<keyword evidence="4 9" id="KW-0547">Nucleotide-binding</keyword>
<dbReference type="PROSITE" id="PS51786">
    <property type="entry name" value="LON_PROTEOLYTIC"/>
    <property type="match status" value="1"/>
</dbReference>
<comment type="caution">
    <text evidence="15">The sequence shown here is derived from an EMBL/GenBank/DDBJ whole genome shotgun (WGS) entry which is preliminary data.</text>
</comment>
<evidence type="ECO:0000256" key="2">
    <source>
        <dbReference type="ARBA" id="ARBA00022490"/>
    </source>
</evidence>
<dbReference type="SMART" id="SM00382">
    <property type="entry name" value="AAA"/>
    <property type="match status" value="1"/>
</dbReference>
<feature type="binding site" evidence="9">
    <location>
        <begin position="362"/>
        <end position="369"/>
    </location>
    <ligand>
        <name>ATP</name>
        <dbReference type="ChEBI" id="CHEBI:30616"/>
    </ligand>
</feature>
<dbReference type="NCBIfam" id="TIGR00763">
    <property type="entry name" value="lon"/>
    <property type="match status" value="1"/>
</dbReference>
<dbReference type="Gene3D" id="3.40.50.300">
    <property type="entry name" value="P-loop containing nucleotide triphosphate hydrolases"/>
    <property type="match status" value="1"/>
</dbReference>
<comment type="subcellular location">
    <subcellularLocation>
        <location evidence="1 9 10">Cytoplasm</location>
    </subcellularLocation>
</comment>
<dbReference type="Pfam" id="PF22667">
    <property type="entry name" value="Lon_lid"/>
    <property type="match status" value="1"/>
</dbReference>
<dbReference type="CDD" id="cd19500">
    <property type="entry name" value="RecA-like_Lon"/>
    <property type="match status" value="1"/>
</dbReference>
<dbReference type="NCBIfam" id="NF008053">
    <property type="entry name" value="PRK10787.1"/>
    <property type="match status" value="1"/>
</dbReference>
<keyword evidence="16" id="KW-1185">Reference proteome</keyword>
<dbReference type="InterPro" id="IPR027065">
    <property type="entry name" value="Lon_Prtase"/>
</dbReference>
<keyword evidence="6 9" id="KW-0720">Serine protease</keyword>
<sequence>MTTNKQRPAVPPGTVDTFPVLPLRDIVVFPHMIVPLFVGREKSIRALEEVMRTDRHILLATQLNAAEDDPATDSIYKLGTLATVLQLLKLPDGTVKVLVEGVDRAKVLSYSSREDFYEAEAEVLGNGTGERIEAEALARSVVSEFESYVKLNKKVSPEVVAAVTQIEDYSKLADTIASHLAVKIADKQDVLEILPIPARLEKVLSLMESEISVLQVEKRIRTRVKRQMEKTQREYYLNEQMKAIQKELGDEEGKDELGELEQKIKATKLTKEARDKAQAEMKKLRQMSPMSAEATVVRNYLDWLISLPWGEKSRIKKDLPHAQEILDADHHGLEKVKDRIIEYLAVQQRANKLTGPILCLVGPPGVGKTSLAKSIAKATGREYVRMSLGGVRDEAEIRGHRRTYIGSMPGKVIQSMRKAKKQNPLFLLDEIDKMGMDFRGDPSSALLEVLDPEQNATFNDHYLEVDYDLSNVMFVTTANTLNIPPALLDRMEIIRLAGYTEDEKVEISRKHLVPNAIQKHGLKPKEFSIDDEALLLLVRRYTREAGVRNLEREISNLTRKAVKDILMSKKKGVRVTPAVLEDYLGAPRYRYGLAELEDQIGAVTGLAWTEVGGELLTIEAVMMPGKGRMTVTGNLKDVMRESISAAASYVRSRAIDYGIEPPLFDRRDVHVHVPEGATPKDGPSAGIAMATAMVSVMTGIPVRRDVAMTGEVTLRGRVLPIGGLKEKLLAALRAGIKTVLIPEENAKDLADIPDNVKNGLELVPVSRMEEVLRKALVRMPEPIVWEEDKTHPPVIPGDDAGAVVAH</sequence>
<dbReference type="PIRSF" id="PIRSF001174">
    <property type="entry name" value="Lon_proteas"/>
    <property type="match status" value="1"/>
</dbReference>
<comment type="function">
    <text evidence="9">ATP-dependent serine protease that mediates the selective degradation of mutant and abnormal proteins as well as certain short-lived regulatory proteins. Required for cellular homeostasis and for survival from DNA damage and developmental changes induced by stress. Degrades polypeptides processively to yield small peptide fragments that are 5 to 10 amino acids long. Binds to DNA in a double-stranded, site-specific manner.</text>
</comment>